<dbReference type="EMBL" id="BMZE01000001">
    <property type="protein sequence ID" value="GHA13545.1"/>
    <property type="molecule type" value="Genomic_DNA"/>
</dbReference>
<organism evidence="1 2">
    <name type="scientific">Devosia pacifica</name>
    <dbReference type="NCBI Taxonomy" id="1335967"/>
    <lineage>
        <taxon>Bacteria</taxon>
        <taxon>Pseudomonadati</taxon>
        <taxon>Pseudomonadota</taxon>
        <taxon>Alphaproteobacteria</taxon>
        <taxon>Hyphomicrobiales</taxon>
        <taxon>Devosiaceae</taxon>
        <taxon>Devosia</taxon>
    </lineage>
</organism>
<evidence type="ECO:0000313" key="1">
    <source>
        <dbReference type="EMBL" id="GHA13545.1"/>
    </source>
</evidence>
<accession>A0A918RWJ0</accession>
<name>A0A918RWJ0_9HYPH</name>
<keyword evidence="2" id="KW-1185">Reference proteome</keyword>
<dbReference type="Proteomes" id="UP000646579">
    <property type="component" value="Unassembled WGS sequence"/>
</dbReference>
<reference evidence="1" key="2">
    <citation type="submission" date="2020-09" db="EMBL/GenBank/DDBJ databases">
        <authorList>
            <person name="Sun Q."/>
            <person name="Kim S."/>
        </authorList>
    </citation>
    <scope>NUCLEOTIDE SEQUENCE</scope>
    <source>
        <strain evidence="1">KCTC 32437</strain>
    </source>
</reference>
<evidence type="ECO:0000313" key="2">
    <source>
        <dbReference type="Proteomes" id="UP000646579"/>
    </source>
</evidence>
<comment type="caution">
    <text evidence="1">The sequence shown here is derived from an EMBL/GenBank/DDBJ whole genome shotgun (WGS) entry which is preliminary data.</text>
</comment>
<gene>
    <name evidence="1" type="ORF">GCM10007989_05180</name>
</gene>
<dbReference type="AlphaFoldDB" id="A0A918RWJ0"/>
<protein>
    <submittedName>
        <fullName evidence="1">Uncharacterized protein</fullName>
    </submittedName>
</protein>
<sequence>MLDILKGKAAHPRVDTLKKLTGPLQCSLAYLTGDRDDPKPDRLSREEYALLDTEIRTSAIVLATGIYRERGSGLERTISPTIVYRNPSHPKQAVSLAIMDDDSLAGIGILEGDQLTFVADHFGDIDLPLSSGSIAIVRRDLGTEASEYSARQIEIAGGDVYLTTRPAVGEPKAIKIWSHEILDDEPGTLRNNYLTGPGNTLTIEGLAIRVTRILRDPF</sequence>
<reference evidence="1" key="1">
    <citation type="journal article" date="2014" name="Int. J. Syst. Evol. Microbiol.">
        <title>Complete genome sequence of Corynebacterium casei LMG S-19264T (=DSM 44701T), isolated from a smear-ripened cheese.</title>
        <authorList>
            <consortium name="US DOE Joint Genome Institute (JGI-PGF)"/>
            <person name="Walter F."/>
            <person name="Albersmeier A."/>
            <person name="Kalinowski J."/>
            <person name="Ruckert C."/>
        </authorList>
    </citation>
    <scope>NUCLEOTIDE SEQUENCE</scope>
    <source>
        <strain evidence="1">KCTC 32437</strain>
    </source>
</reference>
<proteinExistence type="predicted"/>